<dbReference type="Gene3D" id="3.40.5.30">
    <property type="entry name" value="(Trans)glycosidases - domain 2"/>
    <property type="match status" value="1"/>
</dbReference>
<dbReference type="Gene3D" id="2.60.120.1060">
    <property type="entry name" value="NPCBM/NEW2 domain"/>
    <property type="match status" value="1"/>
</dbReference>
<comment type="catalytic activity">
    <reaction evidence="2">
        <text>Hydrolysis of terminal, non-reducing alpha-D-galactose residues in alpha-D-galactosides, including galactose oligosaccharides, galactomannans and galactolipids.</text>
        <dbReference type="EC" id="3.2.1.22"/>
    </reaction>
</comment>
<evidence type="ECO:0000256" key="1">
    <source>
        <dbReference type="ARBA" id="ARBA00000822"/>
    </source>
</evidence>
<evidence type="ECO:0000256" key="4">
    <source>
        <dbReference type="ARBA" id="ARBA00023295"/>
    </source>
</evidence>
<dbReference type="GO" id="GO:0016052">
    <property type="term" value="P:carbohydrate catabolic process"/>
    <property type="evidence" value="ECO:0007669"/>
    <property type="project" value="InterPro"/>
</dbReference>
<dbReference type="GO" id="GO:0004557">
    <property type="term" value="F:alpha-galactosidase activity"/>
    <property type="evidence" value="ECO:0007669"/>
    <property type="project" value="UniProtKB-EC"/>
</dbReference>
<keyword evidence="9" id="KW-1185">Reference proteome</keyword>
<dbReference type="PROSITE" id="PS51910">
    <property type="entry name" value="GH18_2"/>
    <property type="match status" value="1"/>
</dbReference>
<dbReference type="Pfam" id="PF08305">
    <property type="entry name" value="NPCBM"/>
    <property type="match status" value="1"/>
</dbReference>
<dbReference type="InterPro" id="IPR038637">
    <property type="entry name" value="NPCBM_sf"/>
</dbReference>
<dbReference type="PROSITE" id="PS01095">
    <property type="entry name" value="GH18_1"/>
    <property type="match status" value="1"/>
</dbReference>
<dbReference type="GO" id="GO:0006032">
    <property type="term" value="P:chitin catabolic process"/>
    <property type="evidence" value="ECO:0007669"/>
    <property type="project" value="TreeGrafter"/>
</dbReference>
<dbReference type="FunFam" id="3.20.20.70:FF:000118">
    <property type="entry name" value="Alpha-galactosidase"/>
    <property type="match status" value="1"/>
</dbReference>
<dbReference type="InterPro" id="IPR002252">
    <property type="entry name" value="Glyco_hydro_36"/>
</dbReference>
<dbReference type="EMBL" id="SJPJ01000001">
    <property type="protein sequence ID" value="TWT82818.1"/>
    <property type="molecule type" value="Genomic_DNA"/>
</dbReference>
<dbReference type="Gene3D" id="2.60.40.1180">
    <property type="entry name" value="Golgi alpha-mannosidase II"/>
    <property type="match status" value="1"/>
</dbReference>
<dbReference type="InterPro" id="IPR013222">
    <property type="entry name" value="Glyco_hyd_98_carb-bd"/>
</dbReference>
<dbReference type="InterPro" id="IPR038417">
    <property type="entry name" value="Alpga-gal_N_sf"/>
</dbReference>
<accession>A0A5C5Z6E2</accession>
<evidence type="ECO:0000256" key="3">
    <source>
        <dbReference type="ARBA" id="ARBA00022801"/>
    </source>
</evidence>
<dbReference type="SUPFAM" id="SSF49785">
    <property type="entry name" value="Galactose-binding domain-like"/>
    <property type="match status" value="1"/>
</dbReference>
<dbReference type="Pfam" id="PF02065">
    <property type="entry name" value="Melibiase"/>
    <property type="match status" value="1"/>
</dbReference>
<dbReference type="Pfam" id="PF16874">
    <property type="entry name" value="Glyco_hydro_36C"/>
    <property type="match status" value="1"/>
</dbReference>
<dbReference type="InterPro" id="IPR001579">
    <property type="entry name" value="Glyco_hydro_18_chit_AS"/>
</dbReference>
<keyword evidence="4 5" id="KW-0326">Glycosidase</keyword>
<dbReference type="RefSeq" id="WP_419194601.1">
    <property type="nucleotide sequence ID" value="NZ_SJPJ01000001.1"/>
</dbReference>
<dbReference type="Pfam" id="PF00704">
    <property type="entry name" value="Glyco_hydro_18"/>
    <property type="match status" value="1"/>
</dbReference>
<protein>
    <submittedName>
        <fullName evidence="8">Alpha-galactosidase</fullName>
        <ecNumber evidence="8">3.2.1.22</ecNumber>
    </submittedName>
</protein>
<evidence type="ECO:0000313" key="9">
    <source>
        <dbReference type="Proteomes" id="UP000315010"/>
    </source>
</evidence>
<comment type="caution">
    <text evidence="8">The sequence shown here is derived from an EMBL/GenBank/DDBJ whole genome shotgun (WGS) entry which is preliminary data.</text>
</comment>
<dbReference type="InterPro" id="IPR013780">
    <property type="entry name" value="Glyco_hydro_b"/>
</dbReference>
<dbReference type="Gene3D" id="3.20.20.80">
    <property type="entry name" value="Glycosidases"/>
    <property type="match status" value="1"/>
</dbReference>
<proteinExistence type="predicted"/>
<keyword evidence="6" id="KW-0732">Signal</keyword>
<dbReference type="InterPro" id="IPR013785">
    <property type="entry name" value="Aldolase_TIM"/>
</dbReference>
<dbReference type="InterPro" id="IPR031704">
    <property type="entry name" value="Glyco_hydro_36_N"/>
</dbReference>
<evidence type="ECO:0000259" key="7">
    <source>
        <dbReference type="PROSITE" id="PS51910"/>
    </source>
</evidence>
<feature type="chain" id="PRO_5022726072" evidence="6">
    <location>
        <begin position="26"/>
        <end position="1162"/>
    </location>
</feature>
<dbReference type="GO" id="GO:0005576">
    <property type="term" value="C:extracellular region"/>
    <property type="evidence" value="ECO:0007669"/>
    <property type="project" value="TreeGrafter"/>
</dbReference>
<name>A0A5C5Z6E2_9BACT</name>
<dbReference type="Gene3D" id="3.20.20.70">
    <property type="entry name" value="Aldolase class I"/>
    <property type="match status" value="1"/>
</dbReference>
<evidence type="ECO:0000256" key="6">
    <source>
        <dbReference type="SAM" id="SignalP"/>
    </source>
</evidence>
<evidence type="ECO:0000256" key="2">
    <source>
        <dbReference type="ARBA" id="ARBA00001255"/>
    </source>
</evidence>
<gene>
    <name evidence="8" type="primary">rafA</name>
    <name evidence="8" type="ORF">CA13_42810</name>
</gene>
<dbReference type="Gene3D" id="2.70.98.60">
    <property type="entry name" value="alpha-galactosidase from lactobacil brevis"/>
    <property type="match status" value="1"/>
</dbReference>
<dbReference type="InterPro" id="IPR001223">
    <property type="entry name" value="Glyco_hydro18_cat"/>
</dbReference>
<reference evidence="8 9" key="1">
    <citation type="submission" date="2019-02" db="EMBL/GenBank/DDBJ databases">
        <title>Deep-cultivation of Planctomycetes and their phenomic and genomic characterization uncovers novel biology.</title>
        <authorList>
            <person name="Wiegand S."/>
            <person name="Jogler M."/>
            <person name="Boedeker C."/>
            <person name="Pinto D."/>
            <person name="Vollmers J."/>
            <person name="Rivas-Marin E."/>
            <person name="Kohn T."/>
            <person name="Peeters S.H."/>
            <person name="Heuer A."/>
            <person name="Rast P."/>
            <person name="Oberbeckmann S."/>
            <person name="Bunk B."/>
            <person name="Jeske O."/>
            <person name="Meyerdierks A."/>
            <person name="Storesund J.E."/>
            <person name="Kallscheuer N."/>
            <person name="Luecker S."/>
            <person name="Lage O.M."/>
            <person name="Pohl T."/>
            <person name="Merkel B.J."/>
            <person name="Hornburger P."/>
            <person name="Mueller R.-W."/>
            <person name="Bruemmer F."/>
            <person name="Labrenz M."/>
            <person name="Spormann A.M."/>
            <person name="Op Den Camp H."/>
            <person name="Overmann J."/>
            <person name="Amann R."/>
            <person name="Jetten M.S.M."/>
            <person name="Mascher T."/>
            <person name="Medema M.H."/>
            <person name="Devos D.P."/>
            <person name="Kaster A.-K."/>
            <person name="Ovreas L."/>
            <person name="Rohde M."/>
            <person name="Galperin M.Y."/>
            <person name="Jogler C."/>
        </authorList>
    </citation>
    <scope>NUCLEOTIDE SEQUENCE [LARGE SCALE GENOMIC DNA]</scope>
    <source>
        <strain evidence="8 9">CA13</strain>
    </source>
</reference>
<dbReference type="PRINTS" id="PR00743">
    <property type="entry name" value="GLHYDRLASE36"/>
</dbReference>
<dbReference type="InterPro" id="IPR017853">
    <property type="entry name" value="GH"/>
</dbReference>
<dbReference type="CDD" id="cd14791">
    <property type="entry name" value="GH36"/>
    <property type="match status" value="1"/>
</dbReference>
<dbReference type="PANTHER" id="PTHR11177">
    <property type="entry name" value="CHITINASE"/>
    <property type="match status" value="1"/>
</dbReference>
<dbReference type="GO" id="GO:0008843">
    <property type="term" value="F:endochitinase activity"/>
    <property type="evidence" value="ECO:0007669"/>
    <property type="project" value="UniProtKB-EC"/>
</dbReference>
<dbReference type="SUPFAM" id="SSF51445">
    <property type="entry name" value="(Trans)glycosidases"/>
    <property type="match status" value="2"/>
</dbReference>
<dbReference type="GO" id="GO:0008061">
    <property type="term" value="F:chitin binding"/>
    <property type="evidence" value="ECO:0007669"/>
    <property type="project" value="InterPro"/>
</dbReference>
<dbReference type="PANTHER" id="PTHR11177:SF317">
    <property type="entry name" value="CHITINASE 12-RELATED"/>
    <property type="match status" value="1"/>
</dbReference>
<organism evidence="8 9">
    <name type="scientific">Novipirellula herctigrandis</name>
    <dbReference type="NCBI Taxonomy" id="2527986"/>
    <lineage>
        <taxon>Bacteria</taxon>
        <taxon>Pseudomonadati</taxon>
        <taxon>Planctomycetota</taxon>
        <taxon>Planctomycetia</taxon>
        <taxon>Pirellulales</taxon>
        <taxon>Pirellulaceae</taxon>
        <taxon>Novipirellula</taxon>
    </lineage>
</organism>
<dbReference type="InterPro" id="IPR050314">
    <property type="entry name" value="Glycosyl_Hydrlase_18"/>
</dbReference>
<keyword evidence="3 5" id="KW-0378">Hydrolase</keyword>
<comment type="catalytic activity">
    <reaction evidence="1">
        <text>Random endo-hydrolysis of N-acetyl-beta-D-glucosaminide (1-&gt;4)-beta-linkages in chitin and chitodextrins.</text>
        <dbReference type="EC" id="3.2.1.14"/>
    </reaction>
</comment>
<dbReference type="InterPro" id="IPR008979">
    <property type="entry name" value="Galactose-bd-like_sf"/>
</dbReference>
<dbReference type="SMART" id="SM00636">
    <property type="entry name" value="Glyco_18"/>
    <property type="match status" value="1"/>
</dbReference>
<dbReference type="SMART" id="SM00776">
    <property type="entry name" value="NPCBM"/>
    <property type="match status" value="1"/>
</dbReference>
<evidence type="ECO:0000256" key="5">
    <source>
        <dbReference type="RuleBase" id="RU000489"/>
    </source>
</evidence>
<dbReference type="InterPro" id="IPR011583">
    <property type="entry name" value="Chitinase_II/V-like_cat"/>
</dbReference>
<dbReference type="Proteomes" id="UP000315010">
    <property type="component" value="Unassembled WGS sequence"/>
</dbReference>
<feature type="signal peptide" evidence="6">
    <location>
        <begin position="1"/>
        <end position="25"/>
    </location>
</feature>
<sequence length="1162" mass="129115" precursor="true">MSIRKLCNYLVACLIFLVTTFVCNAQEPTQPFRVVAYVPNWIDLSEFSQTIRYEALTHINIAFENPINDEGKLSFNSKNALLIKQAHQHNVKVLISIGGGSAAGNAELKARYQKLLSSDHRKRFAEHLIRYVKEHDFDGLDVDIEGPSITEDYGPFVEELAKAFQPEGKQLTAALSKGYGGARVSDSTLSRFDFVNIMAYDAAGSWNPNAPGQHSSLEFAKSNTEYWIGRGLPKSKAVLGVPFYGYGFGEDFKNGGIGYDTILSKYPGAELVDEIGTTIWHNGIPTIRAKTEYAIDQQLGGIMIWSLDNDVPGDKSLLQAIIDATRTVPVSSLDLSQVTCGWGAIKADRGITGNPLTIRGDVFEHGIGTHSPSKMRIKLNGKGDRFTCVAGVDDSANGKGSVEFAIIADGETLWESGTVQGDSPASPIDLDVRGVDVLELRVDDAGDGSGDDHGDWAEAKFTMQPNAPKPIALPPYETIEIKGKSLAFEFVVADDGRLNQTMIGGSGAEFANSPQDTAYPQGGYGYVFEPALQVVHADGNRSTSLKYVRTERKSHGDIEVVRIHLRDEALPLDVVMCFRIYRDRDLVQQWTEITHHEDGPIVLERMASSSLLLSSDHIRLQHFHGDWYDEMNPISEPLTPGTKILDSNLGVRAHQFRTPSFVLSLDGEPNESSGRVLTGSLAWSGNFQFAFDHQGDRVRALCGVNPNASAYTLLPNETFTTPTMIWVWSENGLGEMSRKFHAWAREHGIRDGDEPRATLLNNWEATGFDFDFDRIVQLYGPAKQMGVELFLLDDGWFGNKHPRINDRAGLGDWEPNRKRFPKGLAPLAQAAVDCGLRFGIWIEPEMVNPKSELYEQHPDWVIRQPNRDLQLQRSQLILDNTRPEVRQHEWAVINGALGVPGVSYAKWDANRYVTQPGSSYLSAQQQTHLWIDYTRHLYDLMKKTAEAFPEVELMLCSGGGGRVDYGALQYFHDFWPSDNTDALRRVRMQWDYSYFFPSIAMCSHVTHSGNRPMHFATSVAMSARFGMDIDVASLSAADRAVCRNAIDSYKQIREVVQLGDMYRVEPPHDAPRCVQNYVTADLSHAVVFIFQLQDETLGPVKPQGLDPNRTYTITETHCVEGRAPLVDEGKTRSGADLMENGIQPSAFQAMQATIVELKSATM</sequence>
<dbReference type="InterPro" id="IPR031705">
    <property type="entry name" value="Glyco_hydro_36_C"/>
</dbReference>
<dbReference type="EC" id="3.2.1.22" evidence="8"/>
<dbReference type="AlphaFoldDB" id="A0A5C5Z6E2"/>
<dbReference type="Pfam" id="PF16875">
    <property type="entry name" value="Glyco_hydro_36N"/>
    <property type="match status" value="1"/>
</dbReference>
<evidence type="ECO:0000313" key="8">
    <source>
        <dbReference type="EMBL" id="TWT82818.1"/>
    </source>
</evidence>
<feature type="domain" description="GH18" evidence="7">
    <location>
        <begin position="32"/>
        <end position="328"/>
    </location>
</feature>